<dbReference type="InterPro" id="IPR050180">
    <property type="entry name" value="RNR_Ribonuclease"/>
</dbReference>
<dbReference type="InterPro" id="IPR003029">
    <property type="entry name" value="S1_domain"/>
</dbReference>
<dbReference type="NCBIfam" id="TIGR02063">
    <property type="entry name" value="RNase_R"/>
    <property type="match status" value="1"/>
</dbReference>
<dbReference type="PANTHER" id="PTHR23355:SF9">
    <property type="entry name" value="DIS3-LIKE EXONUCLEASE 2"/>
    <property type="match status" value="1"/>
</dbReference>
<protein>
    <recommendedName>
        <fullName evidence="8">Ribonuclease R</fullName>
        <shortName evidence="8">RNase R</shortName>
        <ecNumber evidence="8">3.1.13.1</ecNumber>
    </recommendedName>
</protein>
<keyword evidence="4 8" id="KW-0540">Nuclease</keyword>
<evidence type="ECO:0000256" key="3">
    <source>
        <dbReference type="ARBA" id="ARBA00022490"/>
    </source>
</evidence>
<comment type="function">
    <text evidence="8">3'-5' exoribonuclease that releases 5'-nucleoside monophosphates and is involved in maturation of structured RNAs.</text>
</comment>
<feature type="domain" description="S1 motif" evidence="9">
    <location>
        <begin position="603"/>
        <end position="685"/>
    </location>
</feature>
<dbReference type="CDD" id="cd04471">
    <property type="entry name" value="S1_RNase_R"/>
    <property type="match status" value="1"/>
</dbReference>
<dbReference type="Pfam" id="PF00575">
    <property type="entry name" value="S1"/>
    <property type="match status" value="1"/>
</dbReference>
<organism evidence="10 11">
    <name type="scientific">Candidatus Saccharicenans subterraneus</name>
    <dbReference type="NCBI Taxonomy" id="2508984"/>
    <lineage>
        <taxon>Bacteria</taxon>
        <taxon>Candidatus Aminicenantota</taxon>
        <taxon>Candidatus Aminicenantia</taxon>
        <taxon>Candidatus Aminicenantales</taxon>
        <taxon>Candidatus Saccharicenantaceae</taxon>
        <taxon>Candidatus Saccharicenans</taxon>
    </lineage>
</organism>
<dbReference type="Pfam" id="PF00773">
    <property type="entry name" value="RNB"/>
    <property type="match status" value="1"/>
</dbReference>
<dbReference type="PROSITE" id="PS01175">
    <property type="entry name" value="RIBONUCLEASE_II"/>
    <property type="match status" value="1"/>
</dbReference>
<dbReference type="SMART" id="SM00316">
    <property type="entry name" value="S1"/>
    <property type="match status" value="1"/>
</dbReference>
<keyword evidence="5 8" id="KW-0378">Hydrolase</keyword>
<keyword evidence="3 8" id="KW-0963">Cytoplasm</keyword>
<keyword evidence="6 8" id="KW-0269">Exonuclease</keyword>
<dbReference type="GO" id="GO:0005829">
    <property type="term" value="C:cytosol"/>
    <property type="evidence" value="ECO:0007669"/>
    <property type="project" value="TreeGrafter"/>
</dbReference>
<name>A0A3E2BQA2_9BACT</name>
<sequence>MENRIIDFIKKNKKPVSFNRLIGALNLNKQERRKLPATLRHLEKKGLLKIMGDRVGQIRPATTFRGIFSLNPRGFGFVTPEDPEQGTRDIFIPPHQTAGAVTGDLVEVVVREKGLAGKPEGRILRIIKKGRSSLYGLFLEINYQPFVLPMDTLFEEPVPIKIKGRKKPRPGQIVEINRTSLELQRVLGYQDEPGVDLQVVINQHNLPKEFSEQALVEAAELPEQPGPRDFEDRVDLRNWTTVTIDGEKAQDFDDAVSIRKLAGGNYLLGVHIADVSHYVKPGSALDRDAYLRGTSVYFPDLTLPMLPEKLSNGLCSLRPRVPRLTVSAVMEIDRSGQVVKADFYPSVIQTVERLTYTTVYRIFQGDLEEQGRYQHILADLMDMRELARILKARRLKQGSLDFDLLEPELVYQEGLLTAVVPSERNEAHCLVEEFMLMANVAVANFLTEQGHPCLYRVHPAPVRSDLEKLRNLLVHFGLDLPRSSQIRSADLQKIIEAFKGRPEEKFITIQVLRSLRLAVYSEENCGHFGLAQSAYTHFTSPIRRYPDLVIHRILKRALAGRKPRPLPLASLALHCTQRERIADEAERSLIEWRILRLLKNKLGQEFSGIITDINRAGLVVELDDYFIDGLVPYSALGDDFFLRKNEKVLRGRYTGTTFSLGDKIRVVLASCNPLLKKVEFALAGR</sequence>
<dbReference type="EC" id="3.1.13.1" evidence="8"/>
<evidence type="ECO:0000259" key="9">
    <source>
        <dbReference type="PROSITE" id="PS50126"/>
    </source>
</evidence>
<evidence type="ECO:0000256" key="8">
    <source>
        <dbReference type="HAMAP-Rule" id="MF_01895"/>
    </source>
</evidence>
<dbReference type="InterPro" id="IPR040476">
    <property type="entry name" value="CSD2"/>
</dbReference>
<dbReference type="Proteomes" id="UP000257323">
    <property type="component" value="Unassembled WGS sequence"/>
</dbReference>
<dbReference type="InterPro" id="IPR004476">
    <property type="entry name" value="RNase_II/RNase_R"/>
</dbReference>
<dbReference type="GO" id="GO:0008859">
    <property type="term" value="F:exoribonuclease II activity"/>
    <property type="evidence" value="ECO:0007669"/>
    <property type="project" value="UniProtKB-UniRule"/>
</dbReference>
<dbReference type="InterPro" id="IPR022966">
    <property type="entry name" value="RNase_II/R_CS"/>
</dbReference>
<evidence type="ECO:0000313" key="10">
    <source>
        <dbReference type="EMBL" id="RFT16953.1"/>
    </source>
</evidence>
<dbReference type="HAMAP" id="MF_01895">
    <property type="entry name" value="RNase_R"/>
    <property type="match status" value="1"/>
</dbReference>
<comment type="similarity">
    <text evidence="8">Belongs to the RNR ribonuclease family. RNase R subfamily.</text>
</comment>
<dbReference type="GO" id="GO:0003723">
    <property type="term" value="F:RNA binding"/>
    <property type="evidence" value="ECO:0007669"/>
    <property type="project" value="UniProtKB-UniRule"/>
</dbReference>
<dbReference type="InterPro" id="IPR012340">
    <property type="entry name" value="NA-bd_OB-fold"/>
</dbReference>
<gene>
    <name evidence="8" type="primary">rnr</name>
    <name evidence="10" type="ORF">OP8BY_0895</name>
</gene>
<evidence type="ECO:0000256" key="6">
    <source>
        <dbReference type="ARBA" id="ARBA00022839"/>
    </source>
</evidence>
<evidence type="ECO:0000256" key="2">
    <source>
        <dbReference type="ARBA" id="ARBA00004496"/>
    </source>
</evidence>
<dbReference type="PANTHER" id="PTHR23355">
    <property type="entry name" value="RIBONUCLEASE"/>
    <property type="match status" value="1"/>
</dbReference>
<dbReference type="InterPro" id="IPR011805">
    <property type="entry name" value="RNase_R"/>
</dbReference>
<evidence type="ECO:0000256" key="7">
    <source>
        <dbReference type="ARBA" id="ARBA00022884"/>
    </source>
</evidence>
<dbReference type="Pfam" id="PF17876">
    <property type="entry name" value="CSD2"/>
    <property type="match status" value="1"/>
</dbReference>
<dbReference type="Pfam" id="PF08206">
    <property type="entry name" value="OB_RNB"/>
    <property type="match status" value="1"/>
</dbReference>
<reference evidence="10 11" key="1">
    <citation type="submission" date="2018-08" db="EMBL/GenBank/DDBJ databases">
        <title>Genome analysis of the thermophilic bacterium of the candidate phylum Aminicenantes from deep subsurface aquifer revealed its physiology and ecological role.</title>
        <authorList>
            <person name="Kadnikov V.V."/>
            <person name="Mardanov A.V."/>
            <person name="Beletsky A.V."/>
            <person name="Karnachuk O.V."/>
            <person name="Ravin N.V."/>
        </authorList>
    </citation>
    <scope>NUCLEOTIDE SEQUENCE [LARGE SCALE GENOMIC DNA]</scope>
    <source>
        <strain evidence="10">BY38</strain>
    </source>
</reference>
<dbReference type="SUPFAM" id="SSF50249">
    <property type="entry name" value="Nucleic acid-binding proteins"/>
    <property type="match status" value="3"/>
</dbReference>
<comment type="catalytic activity">
    <reaction evidence="1 8">
        <text>Exonucleolytic cleavage in the 3'- to 5'-direction to yield nucleoside 5'-phosphates.</text>
        <dbReference type="EC" id="3.1.13.1"/>
    </reaction>
</comment>
<dbReference type="Gene3D" id="2.40.50.140">
    <property type="entry name" value="Nucleic acid-binding proteins"/>
    <property type="match status" value="2"/>
</dbReference>
<accession>A0A3E2BQA2</accession>
<dbReference type="InterPro" id="IPR001900">
    <property type="entry name" value="RNase_II/R"/>
</dbReference>
<comment type="caution">
    <text evidence="10">The sequence shown here is derived from an EMBL/GenBank/DDBJ whole genome shotgun (WGS) entry which is preliminary data.</text>
</comment>
<dbReference type="NCBIfam" id="TIGR00358">
    <property type="entry name" value="3_prime_RNase"/>
    <property type="match status" value="1"/>
</dbReference>
<evidence type="ECO:0000256" key="1">
    <source>
        <dbReference type="ARBA" id="ARBA00001849"/>
    </source>
</evidence>
<evidence type="ECO:0000256" key="4">
    <source>
        <dbReference type="ARBA" id="ARBA00022722"/>
    </source>
</evidence>
<comment type="subcellular location">
    <subcellularLocation>
        <location evidence="2 8">Cytoplasm</location>
    </subcellularLocation>
</comment>
<dbReference type="AlphaFoldDB" id="A0A3E2BQA2"/>
<dbReference type="InterPro" id="IPR011129">
    <property type="entry name" value="CSD"/>
</dbReference>
<evidence type="ECO:0000256" key="5">
    <source>
        <dbReference type="ARBA" id="ARBA00022801"/>
    </source>
</evidence>
<dbReference type="SMART" id="SM00357">
    <property type="entry name" value="CSP"/>
    <property type="match status" value="1"/>
</dbReference>
<dbReference type="PROSITE" id="PS50126">
    <property type="entry name" value="S1"/>
    <property type="match status" value="1"/>
</dbReference>
<keyword evidence="7 8" id="KW-0694">RNA-binding</keyword>
<dbReference type="SMART" id="SM00955">
    <property type="entry name" value="RNB"/>
    <property type="match status" value="1"/>
</dbReference>
<evidence type="ECO:0000313" key="11">
    <source>
        <dbReference type="Proteomes" id="UP000257323"/>
    </source>
</evidence>
<dbReference type="GO" id="GO:0006402">
    <property type="term" value="P:mRNA catabolic process"/>
    <property type="evidence" value="ECO:0007669"/>
    <property type="project" value="TreeGrafter"/>
</dbReference>
<proteinExistence type="inferred from homology"/>
<dbReference type="InterPro" id="IPR013223">
    <property type="entry name" value="RNase_B_OB_dom"/>
</dbReference>
<dbReference type="EMBL" id="QUAH01000001">
    <property type="protein sequence ID" value="RFT16953.1"/>
    <property type="molecule type" value="Genomic_DNA"/>
</dbReference>